<dbReference type="Gene3D" id="1.20.144.10">
    <property type="entry name" value="Phosphatidic acid phosphatase type 2/haloperoxidase"/>
    <property type="match status" value="1"/>
</dbReference>
<reference evidence="3 4" key="1">
    <citation type="submission" date="2023-09" db="EMBL/GenBank/DDBJ databases">
        <title>Whole genome shotgun sequencing (WGS) of Bosea sp. ZW T0_25, isolated from stored onions (Allium cepa).</title>
        <authorList>
            <person name="Stoll D.A."/>
            <person name="Huch M."/>
        </authorList>
    </citation>
    <scope>NUCLEOTIDE SEQUENCE [LARGE SCALE GENOMIC DNA]</scope>
    <source>
        <strain evidence="3 4">ZW T0_25</strain>
    </source>
</reference>
<dbReference type="Proteomes" id="UP001254257">
    <property type="component" value="Unassembled WGS sequence"/>
</dbReference>
<proteinExistence type="predicted"/>
<feature type="domain" description="Phosphatidic acid phosphatase type 2/haloperoxidase" evidence="2">
    <location>
        <begin position="3"/>
        <end position="92"/>
    </location>
</feature>
<accession>A0ABU3SAY1</accession>
<protein>
    <submittedName>
        <fullName evidence="3">Phosphatase PAP2 family protein</fullName>
    </submittedName>
</protein>
<keyword evidence="1" id="KW-1133">Transmembrane helix</keyword>
<evidence type="ECO:0000259" key="2">
    <source>
        <dbReference type="Pfam" id="PF01569"/>
    </source>
</evidence>
<keyword evidence="4" id="KW-1185">Reference proteome</keyword>
<organism evidence="3 4">
    <name type="scientific">Bosea rubneri</name>
    <dbReference type="NCBI Taxonomy" id="3075434"/>
    <lineage>
        <taxon>Bacteria</taxon>
        <taxon>Pseudomonadati</taxon>
        <taxon>Pseudomonadota</taxon>
        <taxon>Alphaproteobacteria</taxon>
        <taxon>Hyphomicrobiales</taxon>
        <taxon>Boseaceae</taxon>
        <taxon>Bosea</taxon>
    </lineage>
</organism>
<dbReference type="InterPro" id="IPR000326">
    <property type="entry name" value="PAP2/HPO"/>
</dbReference>
<dbReference type="CDD" id="cd01610">
    <property type="entry name" value="PAP2_like"/>
    <property type="match status" value="1"/>
</dbReference>
<comment type="caution">
    <text evidence="3">The sequence shown here is derived from an EMBL/GenBank/DDBJ whole genome shotgun (WGS) entry which is preliminary data.</text>
</comment>
<feature type="transmembrane region" description="Helical" evidence="1">
    <location>
        <begin position="68"/>
        <end position="88"/>
    </location>
</feature>
<dbReference type="EMBL" id="JAWDID010000031">
    <property type="protein sequence ID" value="MDU0341939.1"/>
    <property type="molecule type" value="Genomic_DNA"/>
</dbReference>
<evidence type="ECO:0000313" key="3">
    <source>
        <dbReference type="EMBL" id="MDU0341939.1"/>
    </source>
</evidence>
<keyword evidence="1" id="KW-0472">Membrane</keyword>
<sequence>MDQRRPDRLIQTRKKHALVGRASDAFPSGHAMHAGALASILTGSETRSPPWLWSAFGALAMTRVAALAHWPSGVAAGFAAGVGVGRLWRRIRPLR</sequence>
<dbReference type="SUPFAM" id="SSF48317">
    <property type="entry name" value="Acid phosphatase/Vanadium-dependent haloperoxidase"/>
    <property type="match status" value="1"/>
</dbReference>
<evidence type="ECO:0000313" key="4">
    <source>
        <dbReference type="Proteomes" id="UP001254257"/>
    </source>
</evidence>
<dbReference type="Pfam" id="PF01569">
    <property type="entry name" value="PAP2"/>
    <property type="match status" value="1"/>
</dbReference>
<gene>
    <name evidence="3" type="ORF">RKE40_18740</name>
</gene>
<evidence type="ECO:0000256" key="1">
    <source>
        <dbReference type="SAM" id="Phobius"/>
    </source>
</evidence>
<keyword evidence="1" id="KW-0812">Transmembrane</keyword>
<dbReference type="InterPro" id="IPR036938">
    <property type="entry name" value="PAP2/HPO_sf"/>
</dbReference>
<name>A0ABU3SAY1_9HYPH</name>